<feature type="compositionally biased region" description="Low complexity" evidence="1">
    <location>
        <begin position="87"/>
        <end position="101"/>
    </location>
</feature>
<protein>
    <submittedName>
        <fullName evidence="3">Protein kinase domain-containing protein</fullName>
    </submittedName>
</protein>
<sequence>MEVGGKSIIDYLRPGQPVRCYTKSSPLSWPTAKRREASGGAGNRGTTPPVGLNAKAAAAELLQADPGAATNQAANKRIRDSGRAQLAEGGAQQKAADAAAAPPGPWSLDACPATNLAVSSRAQLGDRRLSADNERPGQPPSDNPPPAAGQSRRLRLRPAPSHEAVVAPVSNSKQEEQREGHQDSARSPVTDRKRIAKRRELGLHFNAAIIGGSRVQAANCGARGGCGRRLGFRRGAETPQTPAKLTQSRAAATNPISDRPADAVAAALNNWQRQMAENNGSVDAVAAAGGGYAASRSLRSNSHTLPTRRHQTASCAVLASDGDSIAGGHRGGGAAVLRHQLAHGADAAHLPPPQQLQAQQLPPSALAPTRKKKKAKGKRGGSGGSGGRQQSPSPSLPTALSSSPGQNGFSSSTAPLQPLATGYQRPSDLPRPSLRARGGVRSNVGIKQLRTPASLVAAGGFIPPPVGFGNASAENSPRTASPQQLGGSGGQQPIAKASVYLRQLRETPTSSRPCFAGPAGTGREAPSAAAAIGLGSQVDLMTQRDEKRERTRLDGRWRAQLTPGREAAEGPAHGGPDARASRLSDVCCCWLLLLLLLCCCCSSKRVRKGGGSSQVDLAVDNSPCCRGFWFRLAGALDAAPKHCSWTRCSEHWSGRCSEHWSGRCSEHWSEALLRAAPALDAAPSNWYADAMLRAHCSGRCSEHWSGRCSASTALDAAPSTGTGLDAAPSTGSGPARALVWTAAPSTGLDAAPSLVWTALARALVWLTLAPSTGLDAARALVWTLLRALVWTLLLRALVWMLLRALSWTLLPSTALDAALVWTLLRGTGLGAARAGLDARSEALDVVWIWTLAARKHFLALTAPSESALNSLLVLGILLGNGRSGLFTAGACLKILHCQRQHCDK</sequence>
<dbReference type="AlphaFoldDB" id="A0A1I8FBF9"/>
<feature type="compositionally biased region" description="Low complexity" evidence="1">
    <location>
        <begin position="388"/>
        <end position="412"/>
    </location>
</feature>
<name>A0A1I8FBF9_9PLAT</name>
<dbReference type="Proteomes" id="UP000095280">
    <property type="component" value="Unplaced"/>
</dbReference>
<feature type="compositionally biased region" description="Pro residues" evidence="1">
    <location>
        <begin position="137"/>
        <end position="147"/>
    </location>
</feature>
<feature type="region of interest" description="Disordered" evidence="1">
    <location>
        <begin position="508"/>
        <end position="575"/>
    </location>
</feature>
<feature type="compositionally biased region" description="Polar residues" evidence="1">
    <location>
        <begin position="238"/>
        <end position="253"/>
    </location>
</feature>
<evidence type="ECO:0000313" key="2">
    <source>
        <dbReference type="Proteomes" id="UP000095280"/>
    </source>
</evidence>
<feature type="region of interest" description="Disordered" evidence="1">
    <location>
        <begin position="22"/>
        <end position="53"/>
    </location>
</feature>
<feature type="compositionally biased region" description="Low complexity" evidence="1">
    <location>
        <begin position="356"/>
        <end position="368"/>
    </location>
</feature>
<reference evidence="3" key="1">
    <citation type="submission" date="2016-11" db="UniProtKB">
        <authorList>
            <consortium name="WormBaseParasite"/>
        </authorList>
    </citation>
    <scope>IDENTIFICATION</scope>
</reference>
<evidence type="ECO:0000256" key="1">
    <source>
        <dbReference type="SAM" id="MobiDB-lite"/>
    </source>
</evidence>
<accession>A0A1I8FBF9</accession>
<feature type="region of interest" description="Disordered" evidence="1">
    <location>
        <begin position="468"/>
        <end position="492"/>
    </location>
</feature>
<feature type="region of interest" description="Disordered" evidence="1">
    <location>
        <begin position="130"/>
        <end position="193"/>
    </location>
</feature>
<dbReference type="WBParaSite" id="maker-unitig_27939-snap-gene-0.2-mRNA-1">
    <property type="protein sequence ID" value="maker-unitig_27939-snap-gene-0.2-mRNA-1"/>
    <property type="gene ID" value="maker-unitig_27939-snap-gene-0.2"/>
</dbReference>
<feature type="region of interest" description="Disordered" evidence="1">
    <location>
        <begin position="356"/>
        <end position="441"/>
    </location>
</feature>
<keyword evidence="2" id="KW-1185">Reference proteome</keyword>
<feature type="region of interest" description="Disordered" evidence="1">
    <location>
        <begin position="86"/>
        <end position="107"/>
    </location>
</feature>
<feature type="region of interest" description="Disordered" evidence="1">
    <location>
        <begin position="231"/>
        <end position="253"/>
    </location>
</feature>
<organism evidence="2 3">
    <name type="scientific">Macrostomum lignano</name>
    <dbReference type="NCBI Taxonomy" id="282301"/>
    <lineage>
        <taxon>Eukaryota</taxon>
        <taxon>Metazoa</taxon>
        <taxon>Spiralia</taxon>
        <taxon>Lophotrochozoa</taxon>
        <taxon>Platyhelminthes</taxon>
        <taxon>Rhabditophora</taxon>
        <taxon>Macrostomorpha</taxon>
        <taxon>Macrostomida</taxon>
        <taxon>Macrostomidae</taxon>
        <taxon>Macrostomum</taxon>
    </lineage>
</organism>
<feature type="compositionally biased region" description="Basic residues" evidence="1">
    <location>
        <begin position="369"/>
        <end position="379"/>
    </location>
</feature>
<feature type="compositionally biased region" description="Basic and acidic residues" evidence="1">
    <location>
        <begin position="542"/>
        <end position="557"/>
    </location>
</feature>
<evidence type="ECO:0000313" key="3">
    <source>
        <dbReference type="WBParaSite" id="maker-unitig_27939-snap-gene-0.2-mRNA-1"/>
    </source>
</evidence>
<proteinExistence type="predicted"/>
<feature type="compositionally biased region" description="Basic and acidic residues" evidence="1">
    <location>
        <begin position="173"/>
        <end position="193"/>
    </location>
</feature>